<dbReference type="InterPro" id="IPR001584">
    <property type="entry name" value="Integrase_cat-core"/>
</dbReference>
<dbReference type="PANTHER" id="PTHR46889">
    <property type="entry name" value="TRANSPOSASE INSF FOR INSERTION SEQUENCE IS3B-RELATED"/>
    <property type="match status" value="1"/>
</dbReference>
<proteinExistence type="predicted"/>
<dbReference type="RefSeq" id="WP_143018984.1">
    <property type="nucleotide sequence ID" value="NZ_FNHD01000002.1"/>
</dbReference>
<dbReference type="PROSITE" id="PS50994">
    <property type="entry name" value="INTEGRASE"/>
    <property type="match status" value="1"/>
</dbReference>
<accession>A0ABY0QQC5</accession>
<dbReference type="Proteomes" id="UP000199242">
    <property type="component" value="Unassembled WGS sequence"/>
</dbReference>
<gene>
    <name evidence="2" type="ORF">SAMN05216273_1021</name>
</gene>
<feature type="non-terminal residue" evidence="2">
    <location>
        <position position="1"/>
    </location>
</feature>
<dbReference type="Gene3D" id="3.30.420.10">
    <property type="entry name" value="Ribonuclease H-like superfamily/Ribonuclease H"/>
    <property type="match status" value="1"/>
</dbReference>
<feature type="domain" description="Integrase catalytic" evidence="1">
    <location>
        <begin position="1"/>
        <end position="93"/>
    </location>
</feature>
<evidence type="ECO:0000259" key="1">
    <source>
        <dbReference type="PROSITE" id="PS50994"/>
    </source>
</evidence>
<evidence type="ECO:0000313" key="3">
    <source>
        <dbReference type="Proteomes" id="UP000199242"/>
    </source>
</evidence>
<name>A0ABY0QQC5_9FLAO</name>
<comment type="caution">
    <text evidence="2">The sequence shown here is derived from an EMBL/GenBank/DDBJ whole genome shotgun (WGS) entry which is preliminary data.</text>
</comment>
<dbReference type="SUPFAM" id="SSF53098">
    <property type="entry name" value="Ribonuclease H-like"/>
    <property type="match status" value="1"/>
</dbReference>
<dbReference type="PANTHER" id="PTHR46889:SF4">
    <property type="entry name" value="TRANSPOSASE INSO FOR INSERTION SEQUENCE ELEMENT IS911B-RELATED"/>
    <property type="match status" value="1"/>
</dbReference>
<dbReference type="InterPro" id="IPR036397">
    <property type="entry name" value="RNaseH_sf"/>
</dbReference>
<dbReference type="InterPro" id="IPR050900">
    <property type="entry name" value="Transposase_IS3/IS150/IS904"/>
</dbReference>
<evidence type="ECO:0000313" key="2">
    <source>
        <dbReference type="EMBL" id="SDL51465.1"/>
    </source>
</evidence>
<dbReference type="InterPro" id="IPR012337">
    <property type="entry name" value="RNaseH-like_sf"/>
</dbReference>
<reference evidence="2 3" key="1">
    <citation type="submission" date="2016-10" db="EMBL/GenBank/DDBJ databases">
        <authorList>
            <person name="Varghese N."/>
            <person name="Submissions S."/>
        </authorList>
    </citation>
    <scope>NUCLEOTIDE SEQUENCE [LARGE SCALE GENOMIC DNA]</scope>
    <source>
        <strain evidence="2 3">CGMCC 1.10941</strain>
    </source>
</reference>
<dbReference type="Pfam" id="PF13683">
    <property type="entry name" value="rve_3"/>
    <property type="match status" value="1"/>
</dbReference>
<keyword evidence="3" id="KW-1185">Reference proteome</keyword>
<organism evidence="2 3">
    <name type="scientific">Chryseobacterium taihuense</name>
    <dbReference type="NCBI Taxonomy" id="1141221"/>
    <lineage>
        <taxon>Bacteria</taxon>
        <taxon>Pseudomonadati</taxon>
        <taxon>Bacteroidota</taxon>
        <taxon>Flavobacteriia</taxon>
        <taxon>Flavobacteriales</taxon>
        <taxon>Weeksellaceae</taxon>
        <taxon>Chryseobacterium group</taxon>
        <taxon>Chryseobacterium</taxon>
    </lineage>
</organism>
<dbReference type="EMBL" id="FNHD01000002">
    <property type="protein sequence ID" value="SDL51465.1"/>
    <property type="molecule type" value="Genomic_DNA"/>
</dbReference>
<protein>
    <submittedName>
        <fullName evidence="2">Transposase</fullName>
    </submittedName>
</protein>
<sequence>TDQGSQFTSDAFINVLKSNEIKISMDGKGRALDNIFIERLWKSVKYEHIYLYVYEDGISLYKGLEKYFTFYNEERLHQSLGYKTPNEIYCRNAA</sequence>